<dbReference type="RefSeq" id="WP_381832570.1">
    <property type="nucleotide sequence ID" value="NZ_JBHTCF010000009.1"/>
</dbReference>
<protein>
    <recommendedName>
        <fullName evidence="3">CpsD/CapB family tyrosine-protein kinase</fullName>
    </recommendedName>
</protein>
<evidence type="ECO:0000313" key="1">
    <source>
        <dbReference type="EMBL" id="MFC7306811.1"/>
    </source>
</evidence>
<evidence type="ECO:0000313" key="2">
    <source>
        <dbReference type="Proteomes" id="UP001596523"/>
    </source>
</evidence>
<reference evidence="2" key="1">
    <citation type="journal article" date="2019" name="Int. J. Syst. Evol. Microbiol.">
        <title>The Global Catalogue of Microorganisms (GCM) 10K type strain sequencing project: providing services to taxonomists for standard genome sequencing and annotation.</title>
        <authorList>
            <consortium name="The Broad Institute Genomics Platform"/>
            <consortium name="The Broad Institute Genome Sequencing Center for Infectious Disease"/>
            <person name="Wu L."/>
            <person name="Ma J."/>
        </authorList>
    </citation>
    <scope>NUCLEOTIDE SEQUENCE [LARGE SCALE GENOMIC DNA]</scope>
    <source>
        <strain evidence="2">SYNS20</strain>
    </source>
</reference>
<name>A0ABW2JMZ8_9ACTN</name>
<evidence type="ECO:0008006" key="3">
    <source>
        <dbReference type="Google" id="ProtNLM"/>
    </source>
</evidence>
<dbReference type="Gene3D" id="3.40.50.300">
    <property type="entry name" value="P-loop containing nucleotide triphosphate hydrolases"/>
    <property type="match status" value="1"/>
</dbReference>
<sequence>MRKLVAFASVKGSPGVTSSTLLTAAVWPASVDRGVRPIVIEADAAGGDLAARFSYSYTPGLLDLAASARLPQPEPLASTAQELPCGVRTVISPADTDQCTEAVRLVAGYRAAVLRGDPDYRDTVLVDTGQLSGESVPLVAAADELVVVSRGGADALAHVFTRREQLNELASSWTLAVVGGCPYPREEIAATLDVERIVFLPWDVRSAAVLCGRSLKPLRPRGFARRPLLTAAERLAAQLAGVAIPERPGLGGSLARLSAGRNPVAELVSGGSR</sequence>
<dbReference type="InterPro" id="IPR027417">
    <property type="entry name" value="P-loop_NTPase"/>
</dbReference>
<comment type="caution">
    <text evidence="1">The sequence shown here is derived from an EMBL/GenBank/DDBJ whole genome shotgun (WGS) entry which is preliminary data.</text>
</comment>
<dbReference type="EMBL" id="JBHTCF010000009">
    <property type="protein sequence ID" value="MFC7306811.1"/>
    <property type="molecule type" value="Genomic_DNA"/>
</dbReference>
<dbReference type="Proteomes" id="UP001596523">
    <property type="component" value="Unassembled WGS sequence"/>
</dbReference>
<proteinExistence type="predicted"/>
<organism evidence="1 2">
    <name type="scientific">Streptomyces monticola</name>
    <dbReference type="NCBI Taxonomy" id="2666263"/>
    <lineage>
        <taxon>Bacteria</taxon>
        <taxon>Bacillati</taxon>
        <taxon>Actinomycetota</taxon>
        <taxon>Actinomycetes</taxon>
        <taxon>Kitasatosporales</taxon>
        <taxon>Streptomycetaceae</taxon>
        <taxon>Streptomyces</taxon>
    </lineage>
</organism>
<keyword evidence="2" id="KW-1185">Reference proteome</keyword>
<accession>A0ABW2JMZ8</accession>
<gene>
    <name evidence="1" type="ORF">ACFQVC_21585</name>
</gene>
<dbReference type="SUPFAM" id="SSF52540">
    <property type="entry name" value="P-loop containing nucleoside triphosphate hydrolases"/>
    <property type="match status" value="1"/>
</dbReference>